<dbReference type="InterPro" id="IPR011701">
    <property type="entry name" value="MFS"/>
</dbReference>
<accession>A0A918JRI0</accession>
<protein>
    <submittedName>
        <fullName evidence="8">MFS transporter</fullName>
    </submittedName>
</protein>
<keyword evidence="9" id="KW-1185">Reference proteome</keyword>
<evidence type="ECO:0000259" key="7">
    <source>
        <dbReference type="PROSITE" id="PS50850"/>
    </source>
</evidence>
<dbReference type="InterPro" id="IPR050189">
    <property type="entry name" value="MFS_Efflux_Transporters"/>
</dbReference>
<dbReference type="RefSeq" id="WP_189386014.1">
    <property type="nucleotide sequence ID" value="NZ_BAABFY010000042.1"/>
</dbReference>
<keyword evidence="5 6" id="KW-0472">Membrane</keyword>
<feature type="transmembrane region" description="Helical" evidence="6">
    <location>
        <begin position="7"/>
        <end position="26"/>
    </location>
</feature>
<gene>
    <name evidence="8" type="ORF">GCM10011450_26810</name>
</gene>
<dbReference type="EMBL" id="BMYS01000027">
    <property type="protein sequence ID" value="GGW95794.1"/>
    <property type="molecule type" value="Genomic_DNA"/>
</dbReference>
<dbReference type="SUPFAM" id="SSF103473">
    <property type="entry name" value="MFS general substrate transporter"/>
    <property type="match status" value="1"/>
</dbReference>
<evidence type="ECO:0000256" key="6">
    <source>
        <dbReference type="SAM" id="Phobius"/>
    </source>
</evidence>
<dbReference type="InterPro" id="IPR036259">
    <property type="entry name" value="MFS_trans_sf"/>
</dbReference>
<feature type="transmembrane region" description="Helical" evidence="6">
    <location>
        <begin position="133"/>
        <end position="155"/>
    </location>
</feature>
<organism evidence="8 9">
    <name type="scientific">Advenella faeciporci</name>
    <dbReference type="NCBI Taxonomy" id="797535"/>
    <lineage>
        <taxon>Bacteria</taxon>
        <taxon>Pseudomonadati</taxon>
        <taxon>Pseudomonadota</taxon>
        <taxon>Betaproteobacteria</taxon>
        <taxon>Burkholderiales</taxon>
        <taxon>Alcaligenaceae</taxon>
    </lineage>
</organism>
<evidence type="ECO:0000313" key="9">
    <source>
        <dbReference type="Proteomes" id="UP000608345"/>
    </source>
</evidence>
<evidence type="ECO:0000256" key="4">
    <source>
        <dbReference type="ARBA" id="ARBA00022989"/>
    </source>
</evidence>
<keyword evidence="3 6" id="KW-0812">Transmembrane</keyword>
<dbReference type="Gene3D" id="1.20.1250.20">
    <property type="entry name" value="MFS general substrate transporter like domains"/>
    <property type="match status" value="1"/>
</dbReference>
<feature type="transmembrane region" description="Helical" evidence="6">
    <location>
        <begin position="285"/>
        <end position="304"/>
    </location>
</feature>
<dbReference type="InterPro" id="IPR020846">
    <property type="entry name" value="MFS_dom"/>
</dbReference>
<comment type="subcellular location">
    <subcellularLocation>
        <location evidence="1">Cell membrane</location>
        <topology evidence="1">Multi-pass membrane protein</topology>
    </subcellularLocation>
</comment>
<evidence type="ECO:0000256" key="1">
    <source>
        <dbReference type="ARBA" id="ARBA00004651"/>
    </source>
</evidence>
<feature type="transmembrane region" description="Helical" evidence="6">
    <location>
        <begin position="254"/>
        <end position="273"/>
    </location>
</feature>
<feature type="domain" description="Major facilitator superfamily (MFS) profile" evidence="7">
    <location>
        <begin position="9"/>
        <end position="411"/>
    </location>
</feature>
<feature type="transmembrane region" description="Helical" evidence="6">
    <location>
        <begin position="46"/>
        <end position="67"/>
    </location>
</feature>
<feature type="transmembrane region" description="Helical" evidence="6">
    <location>
        <begin position="79"/>
        <end position="98"/>
    </location>
</feature>
<sequence length="411" mass="44574">MSAKTGLRIFLIFATGYFLSYVYRGLNIGFAPFLTAELGLSAGDMGLLTSAYFMSFALAQLPAGLALDTYGARKTEACLLLVAALGTVVYGMSSGMIGLFMGRFLIGMGVSVCLGAAFMALAQNFPMSRLPMLNGVMVALGGMGGVVVGTPLAALLQHYSWQAISIGMAVCTLLMAALMWFGVVDPKSQRARAKISFSQQMAGTRRILSHRVFWQLASLPSVCGGAFYAAQSLWVRPYMIQAQGMLPEQADRLVSLLGLMLVAGTVITGLLARKLERLGLNLFRFAGLGMLAFLFVQLGVIMQWPIPYVLLWSVYGFSASCSILAYSVMAEAFPHQVVGRVTTAFNMVYFVCIFSMQMGIGYILDVWPQQDGVYPAQAHITAWGIMLGLQLLAALWYFWPSKLKVEAAEFV</sequence>
<name>A0A918JRI0_9BURK</name>
<dbReference type="GO" id="GO:0005886">
    <property type="term" value="C:plasma membrane"/>
    <property type="evidence" value="ECO:0007669"/>
    <property type="project" value="UniProtKB-SubCell"/>
</dbReference>
<reference evidence="8" key="1">
    <citation type="journal article" date="2014" name="Int. J. Syst. Evol. Microbiol.">
        <title>Complete genome sequence of Corynebacterium casei LMG S-19264T (=DSM 44701T), isolated from a smear-ripened cheese.</title>
        <authorList>
            <consortium name="US DOE Joint Genome Institute (JGI-PGF)"/>
            <person name="Walter F."/>
            <person name="Albersmeier A."/>
            <person name="Kalinowski J."/>
            <person name="Ruckert C."/>
        </authorList>
    </citation>
    <scope>NUCLEOTIDE SEQUENCE</scope>
    <source>
        <strain evidence="8">KCTC 23732</strain>
    </source>
</reference>
<reference evidence="8" key="2">
    <citation type="submission" date="2020-09" db="EMBL/GenBank/DDBJ databases">
        <authorList>
            <person name="Sun Q."/>
            <person name="Kim S."/>
        </authorList>
    </citation>
    <scope>NUCLEOTIDE SEQUENCE</scope>
    <source>
        <strain evidence="8">KCTC 23732</strain>
    </source>
</reference>
<dbReference type="PROSITE" id="PS50850">
    <property type="entry name" value="MFS"/>
    <property type="match status" value="1"/>
</dbReference>
<evidence type="ECO:0000313" key="8">
    <source>
        <dbReference type="EMBL" id="GGW95794.1"/>
    </source>
</evidence>
<dbReference type="PANTHER" id="PTHR43124:SF3">
    <property type="entry name" value="CHLORAMPHENICOL EFFLUX PUMP RV0191"/>
    <property type="match status" value="1"/>
</dbReference>
<dbReference type="PANTHER" id="PTHR43124">
    <property type="entry name" value="PURINE EFFLUX PUMP PBUE"/>
    <property type="match status" value="1"/>
</dbReference>
<feature type="transmembrane region" description="Helical" evidence="6">
    <location>
        <begin position="310"/>
        <end position="329"/>
    </location>
</feature>
<keyword evidence="4 6" id="KW-1133">Transmembrane helix</keyword>
<dbReference type="Pfam" id="PF07690">
    <property type="entry name" value="MFS_1"/>
    <property type="match status" value="1"/>
</dbReference>
<feature type="transmembrane region" description="Helical" evidence="6">
    <location>
        <begin position="212"/>
        <end position="234"/>
    </location>
</feature>
<evidence type="ECO:0000256" key="5">
    <source>
        <dbReference type="ARBA" id="ARBA00023136"/>
    </source>
</evidence>
<feature type="transmembrane region" description="Helical" evidence="6">
    <location>
        <begin position="104"/>
        <end position="121"/>
    </location>
</feature>
<comment type="caution">
    <text evidence="8">The sequence shown here is derived from an EMBL/GenBank/DDBJ whole genome shotgun (WGS) entry which is preliminary data.</text>
</comment>
<feature type="transmembrane region" description="Helical" evidence="6">
    <location>
        <begin position="341"/>
        <end position="364"/>
    </location>
</feature>
<proteinExistence type="predicted"/>
<feature type="transmembrane region" description="Helical" evidence="6">
    <location>
        <begin position="161"/>
        <end position="184"/>
    </location>
</feature>
<feature type="transmembrane region" description="Helical" evidence="6">
    <location>
        <begin position="376"/>
        <end position="399"/>
    </location>
</feature>
<evidence type="ECO:0000256" key="2">
    <source>
        <dbReference type="ARBA" id="ARBA00022475"/>
    </source>
</evidence>
<dbReference type="GO" id="GO:0022857">
    <property type="term" value="F:transmembrane transporter activity"/>
    <property type="evidence" value="ECO:0007669"/>
    <property type="project" value="InterPro"/>
</dbReference>
<evidence type="ECO:0000256" key="3">
    <source>
        <dbReference type="ARBA" id="ARBA00022692"/>
    </source>
</evidence>
<dbReference type="Proteomes" id="UP000608345">
    <property type="component" value="Unassembled WGS sequence"/>
</dbReference>
<keyword evidence="2" id="KW-1003">Cell membrane</keyword>
<dbReference type="AlphaFoldDB" id="A0A918JRI0"/>